<dbReference type="InterPro" id="IPR030678">
    <property type="entry name" value="Peptide/Ni-bd"/>
</dbReference>
<feature type="chain" id="PRO_5010418646" evidence="4">
    <location>
        <begin position="24"/>
        <end position="530"/>
    </location>
</feature>
<evidence type="ECO:0000313" key="8">
    <source>
        <dbReference type="Proteomes" id="UP000033519"/>
    </source>
</evidence>
<evidence type="ECO:0000313" key="6">
    <source>
        <dbReference type="EMBL" id="KKC31772.1"/>
    </source>
</evidence>
<dbReference type="Proteomes" id="UP000033519">
    <property type="component" value="Unassembled WGS sequence"/>
</dbReference>
<feature type="signal peptide" evidence="4">
    <location>
        <begin position="1"/>
        <end position="23"/>
    </location>
</feature>
<reference evidence="7 9" key="2">
    <citation type="submission" date="2016-10" db="EMBL/GenBank/DDBJ databases">
        <authorList>
            <person name="de Groot N.N."/>
        </authorList>
    </citation>
    <scope>NUCLEOTIDE SEQUENCE [LARGE SCALE GENOMIC DNA]</scope>
    <source>
        <strain evidence="7 9">CGMCC 1.10210</strain>
    </source>
</reference>
<dbReference type="PATRIC" id="fig|728005.3.peg.1667"/>
<evidence type="ECO:0000256" key="4">
    <source>
        <dbReference type="SAM" id="SignalP"/>
    </source>
</evidence>
<dbReference type="Proteomes" id="UP000182258">
    <property type="component" value="Unassembled WGS sequence"/>
</dbReference>
<evidence type="ECO:0000256" key="2">
    <source>
        <dbReference type="ARBA" id="ARBA00005695"/>
    </source>
</evidence>
<dbReference type="PANTHER" id="PTHR30290:SF38">
    <property type="entry name" value="D,D-DIPEPTIDE-BINDING PERIPLASMIC PROTEIN DDPA-RELATED"/>
    <property type="match status" value="1"/>
</dbReference>
<dbReference type="AlphaFoldDB" id="A0A0F5PSV4"/>
<gene>
    <name evidence="7" type="ORF">SAMN04488059_11193</name>
    <name evidence="6" type="ORF">WH91_17235</name>
</gene>
<evidence type="ECO:0000256" key="3">
    <source>
        <dbReference type="ARBA" id="ARBA00022729"/>
    </source>
</evidence>
<dbReference type="PANTHER" id="PTHR30290">
    <property type="entry name" value="PERIPLASMIC BINDING COMPONENT OF ABC TRANSPORTER"/>
    <property type="match status" value="1"/>
</dbReference>
<dbReference type="GO" id="GO:0043190">
    <property type="term" value="C:ATP-binding cassette (ABC) transporter complex"/>
    <property type="evidence" value="ECO:0007669"/>
    <property type="project" value="InterPro"/>
</dbReference>
<reference evidence="6 8" key="1">
    <citation type="submission" date="2015-03" db="EMBL/GenBank/DDBJ databases">
        <authorList>
            <person name="Lepp D."/>
            <person name="Hassan Y.I."/>
            <person name="Li X.-Z."/>
            <person name="Zhou T."/>
        </authorList>
    </citation>
    <scope>NUCLEOTIDE SEQUENCE [LARGE SCALE GENOMIC DNA]</scope>
    <source>
        <strain evidence="6 8">Cr7-05</strain>
    </source>
</reference>
<dbReference type="CDD" id="cd08493">
    <property type="entry name" value="PBP2_DppA_like"/>
    <property type="match status" value="1"/>
</dbReference>
<dbReference type="FunFam" id="3.40.190.10:FF:000036">
    <property type="entry name" value="Dipeptide ABC transporter, substrate-binding protein"/>
    <property type="match status" value="1"/>
</dbReference>
<dbReference type="InterPro" id="IPR039424">
    <property type="entry name" value="SBP_5"/>
</dbReference>
<dbReference type="EMBL" id="FOMB01000011">
    <property type="protein sequence ID" value="SFC79953.1"/>
    <property type="molecule type" value="Genomic_DNA"/>
</dbReference>
<sequence>MKLMKTLLMATAMVAVAAGAAQAKQLIYCSEASPKHFDPAMATGGNDFDASARTIYNRLVEFKHGATELEPGLADSWEISADGLEYTFKLHPGTKFQTTDYFTPTRDLNADDVVFSFERQFKEDNPFHAYLADSQYEYYEAMAMPSYIKEVVKVDDLTVKIVLNTPNSPMLANLGMDFASIVSKEYADKLIASGTETDFASKPVGTGPFQYVDYQLDSVIRYAAFPDYFKGKVALDDLIFAITPDTTARTQRLLAGECDIMSYPSPTDIASLKENTDLVVLDQAGLNVGYMSYNTTVAPTDDVEVRKALSMAINKPALVEALFGAGNAEPAKNLIPPTMWSYNDATPEQEYNPEKAKEILAAKGVTEIELWASDRARSYNPAFARSAEIIQQDWAAVGVKATINTVEWTQYRIDGAKSDRPGAFQIGWGGDNGDPDNFFAVLFGAAAIGTQNYSIWNNAEFEKLIKDGVLETDQAKRAAIYVKAQELMTAEEPAFLMAHSTIYMPMSKKVLGYTMDPLAMHRFDNVDVAE</sequence>
<organism evidence="7 9">
    <name type="scientific">Devosia psychrophila</name>
    <dbReference type="NCBI Taxonomy" id="728005"/>
    <lineage>
        <taxon>Bacteria</taxon>
        <taxon>Pseudomonadati</taxon>
        <taxon>Pseudomonadota</taxon>
        <taxon>Alphaproteobacteria</taxon>
        <taxon>Hyphomicrobiales</taxon>
        <taxon>Devosiaceae</taxon>
        <taxon>Devosia</taxon>
    </lineage>
</organism>
<evidence type="ECO:0000313" key="7">
    <source>
        <dbReference type="EMBL" id="SFC79953.1"/>
    </source>
</evidence>
<dbReference type="STRING" id="728005.SAMN04488059_11193"/>
<dbReference type="EMBL" id="LAPV01000153">
    <property type="protein sequence ID" value="KKC31772.1"/>
    <property type="molecule type" value="Genomic_DNA"/>
</dbReference>
<comment type="similarity">
    <text evidence="2">Belongs to the bacterial solute-binding protein 5 family.</text>
</comment>
<dbReference type="OrthoDB" id="9803988at2"/>
<dbReference type="InterPro" id="IPR000914">
    <property type="entry name" value="SBP_5_dom"/>
</dbReference>
<evidence type="ECO:0000256" key="1">
    <source>
        <dbReference type="ARBA" id="ARBA00004418"/>
    </source>
</evidence>
<dbReference type="Pfam" id="PF00496">
    <property type="entry name" value="SBP_bac_5"/>
    <property type="match status" value="1"/>
</dbReference>
<dbReference type="GO" id="GO:1904680">
    <property type="term" value="F:peptide transmembrane transporter activity"/>
    <property type="evidence" value="ECO:0007669"/>
    <property type="project" value="TreeGrafter"/>
</dbReference>
<keyword evidence="8" id="KW-1185">Reference proteome</keyword>
<dbReference type="Gene3D" id="3.40.190.10">
    <property type="entry name" value="Periplasmic binding protein-like II"/>
    <property type="match status" value="1"/>
</dbReference>
<proteinExistence type="inferred from homology"/>
<dbReference type="PIRSF" id="PIRSF002741">
    <property type="entry name" value="MppA"/>
    <property type="match status" value="1"/>
</dbReference>
<feature type="domain" description="Solute-binding protein family 5" evidence="5">
    <location>
        <begin position="68"/>
        <end position="447"/>
    </location>
</feature>
<name>A0A0F5PSV4_9HYPH</name>
<comment type="subcellular location">
    <subcellularLocation>
        <location evidence="1">Periplasm</location>
    </subcellularLocation>
</comment>
<protein>
    <submittedName>
        <fullName evidence="7">Dipeptide transport system substrate-binding protein</fullName>
    </submittedName>
    <submittedName>
        <fullName evidence="6">Peptide ABC transporter substrate-binding protein</fullName>
    </submittedName>
</protein>
<dbReference type="GO" id="GO:0042938">
    <property type="term" value="P:dipeptide transport"/>
    <property type="evidence" value="ECO:0007669"/>
    <property type="project" value="TreeGrafter"/>
</dbReference>
<keyword evidence="3 4" id="KW-0732">Signal</keyword>
<dbReference type="RefSeq" id="WP_046172237.1">
    <property type="nucleotide sequence ID" value="NZ_FOMB01000011.1"/>
</dbReference>
<dbReference type="GO" id="GO:0030288">
    <property type="term" value="C:outer membrane-bounded periplasmic space"/>
    <property type="evidence" value="ECO:0007669"/>
    <property type="project" value="TreeGrafter"/>
</dbReference>
<evidence type="ECO:0000313" key="9">
    <source>
        <dbReference type="Proteomes" id="UP000182258"/>
    </source>
</evidence>
<evidence type="ECO:0000259" key="5">
    <source>
        <dbReference type="Pfam" id="PF00496"/>
    </source>
</evidence>
<accession>A0A0F5PSV4</accession>
<dbReference type="Gene3D" id="3.90.76.10">
    <property type="entry name" value="Dipeptide-binding Protein, Domain 1"/>
    <property type="match status" value="1"/>
</dbReference>
<dbReference type="Gene3D" id="3.10.105.10">
    <property type="entry name" value="Dipeptide-binding Protein, Domain 3"/>
    <property type="match status" value="1"/>
</dbReference>
<dbReference type="SUPFAM" id="SSF53850">
    <property type="entry name" value="Periplasmic binding protein-like II"/>
    <property type="match status" value="1"/>
</dbReference>